<dbReference type="CDD" id="cd00130">
    <property type="entry name" value="PAS"/>
    <property type="match status" value="1"/>
</dbReference>
<dbReference type="SUPFAM" id="SSF55874">
    <property type="entry name" value="ATPase domain of HSP90 chaperone/DNA topoisomerase II/histidine kinase"/>
    <property type="match status" value="1"/>
</dbReference>
<dbReference type="SUPFAM" id="SSF55785">
    <property type="entry name" value="PYP-like sensor domain (PAS domain)"/>
    <property type="match status" value="1"/>
</dbReference>
<dbReference type="Gene3D" id="3.30.450.20">
    <property type="entry name" value="PAS domain"/>
    <property type="match status" value="1"/>
</dbReference>
<dbReference type="GO" id="GO:0004673">
    <property type="term" value="F:protein histidine kinase activity"/>
    <property type="evidence" value="ECO:0007669"/>
    <property type="project" value="UniProtKB-EC"/>
</dbReference>
<dbReference type="PROSITE" id="PS50109">
    <property type="entry name" value="HIS_KIN"/>
    <property type="match status" value="1"/>
</dbReference>
<dbReference type="Pfam" id="PF02518">
    <property type="entry name" value="HATPase_c"/>
    <property type="match status" value="1"/>
</dbReference>
<gene>
    <name evidence="20" type="primary">lovK_1</name>
    <name evidence="20" type="ORF">MAE02_56950</name>
</gene>
<evidence type="ECO:0000256" key="5">
    <source>
        <dbReference type="ARBA" id="ARBA00022553"/>
    </source>
</evidence>
<dbReference type="GO" id="GO:0005524">
    <property type="term" value="F:ATP binding"/>
    <property type="evidence" value="ECO:0007669"/>
    <property type="project" value="UniProtKB-KW"/>
</dbReference>
<dbReference type="PANTHER" id="PTHR41523">
    <property type="entry name" value="TWO-COMPONENT SYSTEM SENSOR PROTEIN"/>
    <property type="match status" value="1"/>
</dbReference>
<dbReference type="Proteomes" id="UP000321085">
    <property type="component" value="Unassembled WGS sequence"/>
</dbReference>
<evidence type="ECO:0000256" key="16">
    <source>
        <dbReference type="ARBA" id="ARBA00023170"/>
    </source>
</evidence>
<evidence type="ECO:0000256" key="9">
    <source>
        <dbReference type="ARBA" id="ARBA00022679"/>
    </source>
</evidence>
<keyword evidence="7" id="KW-0285">Flavoprotein</keyword>
<keyword evidence="8" id="KW-0288">FMN</keyword>
<keyword evidence="15" id="KW-0843">Virulence</keyword>
<feature type="domain" description="PAS" evidence="18">
    <location>
        <begin position="31"/>
        <end position="75"/>
    </location>
</feature>
<dbReference type="Pfam" id="PF07568">
    <property type="entry name" value="HisKA_2"/>
    <property type="match status" value="1"/>
</dbReference>
<accession>A0A512C1B5</accession>
<dbReference type="SMART" id="SM00086">
    <property type="entry name" value="PAC"/>
    <property type="match status" value="1"/>
</dbReference>
<dbReference type="InterPro" id="IPR003594">
    <property type="entry name" value="HATPase_dom"/>
</dbReference>
<comment type="caution">
    <text evidence="20">The sequence shown here is derived from an EMBL/GenBank/DDBJ whole genome shotgun (WGS) entry which is preliminary data.</text>
</comment>
<feature type="domain" description="Histidine kinase" evidence="17">
    <location>
        <begin position="191"/>
        <end position="381"/>
    </location>
</feature>
<evidence type="ECO:0000259" key="18">
    <source>
        <dbReference type="PROSITE" id="PS50112"/>
    </source>
</evidence>
<keyword evidence="21" id="KW-1185">Reference proteome</keyword>
<keyword evidence="14" id="KW-0157">Chromophore</keyword>
<evidence type="ECO:0000256" key="2">
    <source>
        <dbReference type="ARBA" id="ARBA00012438"/>
    </source>
</evidence>
<name>A0A512C1B5_9HYPH</name>
<evidence type="ECO:0000313" key="20">
    <source>
        <dbReference type="EMBL" id="GEO17999.1"/>
    </source>
</evidence>
<organism evidence="20 21">
    <name type="scientific">Microvirga aerophila</name>
    <dbReference type="NCBI Taxonomy" id="670291"/>
    <lineage>
        <taxon>Bacteria</taxon>
        <taxon>Pseudomonadati</taxon>
        <taxon>Pseudomonadota</taxon>
        <taxon>Alphaproteobacteria</taxon>
        <taxon>Hyphomicrobiales</taxon>
        <taxon>Methylobacteriaceae</taxon>
        <taxon>Microvirga</taxon>
    </lineage>
</organism>
<keyword evidence="9" id="KW-0808">Transferase</keyword>
<evidence type="ECO:0000256" key="11">
    <source>
        <dbReference type="ARBA" id="ARBA00022741"/>
    </source>
</evidence>
<dbReference type="EMBL" id="BJYU01000142">
    <property type="protein sequence ID" value="GEO17999.1"/>
    <property type="molecule type" value="Genomic_DNA"/>
</dbReference>
<evidence type="ECO:0000256" key="10">
    <source>
        <dbReference type="ARBA" id="ARBA00022737"/>
    </source>
</evidence>
<evidence type="ECO:0000256" key="4">
    <source>
        <dbReference type="ARBA" id="ARBA00022543"/>
    </source>
</evidence>
<evidence type="ECO:0000259" key="17">
    <source>
        <dbReference type="PROSITE" id="PS50109"/>
    </source>
</evidence>
<dbReference type="InterPro" id="IPR005467">
    <property type="entry name" value="His_kinase_dom"/>
</dbReference>
<keyword evidence="13" id="KW-0067">ATP-binding</keyword>
<dbReference type="PANTHER" id="PTHR41523:SF8">
    <property type="entry name" value="ETHYLENE RESPONSE SENSOR PROTEIN"/>
    <property type="match status" value="1"/>
</dbReference>
<dbReference type="InterPro" id="IPR011102">
    <property type="entry name" value="Sig_transdc_His_kinase_HWE"/>
</dbReference>
<evidence type="ECO:0000256" key="7">
    <source>
        <dbReference type="ARBA" id="ARBA00022630"/>
    </source>
</evidence>
<dbReference type="InterPro" id="IPR000700">
    <property type="entry name" value="PAS-assoc_C"/>
</dbReference>
<dbReference type="AlphaFoldDB" id="A0A512C1B5"/>
<evidence type="ECO:0000259" key="19">
    <source>
        <dbReference type="PROSITE" id="PS50113"/>
    </source>
</evidence>
<comment type="catalytic activity">
    <reaction evidence="1">
        <text>ATP + protein L-histidine = ADP + protein N-phospho-L-histidine.</text>
        <dbReference type="EC" id="2.7.13.3"/>
    </reaction>
</comment>
<evidence type="ECO:0000256" key="12">
    <source>
        <dbReference type="ARBA" id="ARBA00022777"/>
    </source>
</evidence>
<evidence type="ECO:0000313" key="21">
    <source>
        <dbReference type="Proteomes" id="UP000321085"/>
    </source>
</evidence>
<keyword evidence="6" id="KW-0716">Sensory transduction</keyword>
<dbReference type="InterPro" id="IPR035965">
    <property type="entry name" value="PAS-like_dom_sf"/>
</dbReference>
<evidence type="ECO:0000256" key="3">
    <source>
        <dbReference type="ARBA" id="ARBA00021740"/>
    </source>
</evidence>
<dbReference type="NCBIfam" id="TIGR00229">
    <property type="entry name" value="sensory_box"/>
    <property type="match status" value="1"/>
</dbReference>
<dbReference type="SMART" id="SM00387">
    <property type="entry name" value="HATPase_c"/>
    <property type="match status" value="1"/>
</dbReference>
<keyword evidence="16" id="KW-0675">Receptor</keyword>
<sequence>MNDFEENKADTPERTVSERHIEAVRQQGGVFVEAVRRTRMPMLVTDATLPGNPIVFANQSFVDLSGYSMDELLGQDPHFMNGEGTDPEAIRRYEAAIPEGRDETLEILQYRKDGSPFRAMLFASPVDDGQGTVTNHFLSYLDITRRYDAEEDLRTLASELEARVAARTRELEAVNGRLSALVSEREMLLVEVNHRAKNSLAIATSLLAIQGRRQPDPAVRALFEEAQDRLNAMARVHDLLSKSEKAQRVDVSVYVADLCEALRPITENDDHIRLEAKMEDGILVEADTAVPLGIVLTELVTNAVKYAFPAPGSGTILVQALRSQPGWVELVVRDDGIGISSLREGSLGYGLVRSLVQQIRGEIDIRNEAGLVVTLSFPEATQ</sequence>
<keyword evidence="12 20" id="KW-0418">Kinase</keyword>
<keyword evidence="10" id="KW-0677">Repeat</keyword>
<dbReference type="InterPro" id="IPR011495">
    <property type="entry name" value="Sig_transdc_His_kin_sub2_dim/P"/>
</dbReference>
<evidence type="ECO:0000256" key="14">
    <source>
        <dbReference type="ARBA" id="ARBA00022991"/>
    </source>
</evidence>
<dbReference type="EC" id="2.7.13.3" evidence="2"/>
<reference evidence="20 21" key="1">
    <citation type="submission" date="2019-07" db="EMBL/GenBank/DDBJ databases">
        <title>Whole genome shotgun sequence of Microvirga aerophila NBRC 106136.</title>
        <authorList>
            <person name="Hosoyama A."/>
            <person name="Uohara A."/>
            <person name="Ohji S."/>
            <person name="Ichikawa N."/>
        </authorList>
    </citation>
    <scope>NUCLEOTIDE SEQUENCE [LARGE SCALE GENOMIC DNA]</scope>
    <source>
        <strain evidence="20 21">NBRC 106136</strain>
    </source>
</reference>
<keyword evidence="4" id="KW-0600">Photoreceptor protein</keyword>
<dbReference type="InterPro" id="IPR000014">
    <property type="entry name" value="PAS"/>
</dbReference>
<dbReference type="PROSITE" id="PS50112">
    <property type="entry name" value="PAS"/>
    <property type="match status" value="1"/>
</dbReference>
<keyword evidence="5" id="KW-0597">Phosphoprotein</keyword>
<proteinExistence type="predicted"/>
<evidence type="ECO:0000256" key="1">
    <source>
        <dbReference type="ARBA" id="ARBA00000085"/>
    </source>
</evidence>
<evidence type="ECO:0000256" key="6">
    <source>
        <dbReference type="ARBA" id="ARBA00022606"/>
    </source>
</evidence>
<dbReference type="InterPro" id="IPR036890">
    <property type="entry name" value="HATPase_C_sf"/>
</dbReference>
<dbReference type="PROSITE" id="PS50113">
    <property type="entry name" value="PAC"/>
    <property type="match status" value="1"/>
</dbReference>
<dbReference type="RefSeq" id="WP_147022783.1">
    <property type="nucleotide sequence ID" value="NZ_BJYU01000142.1"/>
</dbReference>
<dbReference type="Pfam" id="PF13426">
    <property type="entry name" value="PAS_9"/>
    <property type="match status" value="1"/>
</dbReference>
<protein>
    <recommendedName>
        <fullName evidence="3">Blue-light-activated histidine kinase</fullName>
        <ecNumber evidence="2">2.7.13.3</ecNumber>
    </recommendedName>
</protein>
<evidence type="ECO:0000256" key="15">
    <source>
        <dbReference type="ARBA" id="ARBA00023026"/>
    </source>
</evidence>
<dbReference type="InterPro" id="IPR001610">
    <property type="entry name" value="PAC"/>
</dbReference>
<keyword evidence="11" id="KW-0547">Nucleotide-binding</keyword>
<evidence type="ECO:0000256" key="13">
    <source>
        <dbReference type="ARBA" id="ARBA00022840"/>
    </source>
</evidence>
<dbReference type="GO" id="GO:0009881">
    <property type="term" value="F:photoreceptor activity"/>
    <property type="evidence" value="ECO:0007669"/>
    <property type="project" value="UniProtKB-KW"/>
</dbReference>
<feature type="domain" description="PAC" evidence="19">
    <location>
        <begin position="103"/>
        <end position="155"/>
    </location>
</feature>
<dbReference type="Gene3D" id="3.30.565.10">
    <property type="entry name" value="Histidine kinase-like ATPase, C-terminal domain"/>
    <property type="match status" value="1"/>
</dbReference>
<evidence type="ECO:0000256" key="8">
    <source>
        <dbReference type="ARBA" id="ARBA00022643"/>
    </source>
</evidence>
<dbReference type="SMART" id="SM00911">
    <property type="entry name" value="HWE_HK"/>
    <property type="match status" value="1"/>
</dbReference>